<gene>
    <name evidence="1" type="ORF">Amon02_000499600</name>
</gene>
<evidence type="ECO:0000313" key="1">
    <source>
        <dbReference type="EMBL" id="GME81523.1"/>
    </source>
</evidence>
<accession>A0ACB5T4N7</accession>
<comment type="caution">
    <text evidence="1">The sequence shown here is derived from an EMBL/GenBank/DDBJ whole genome shotgun (WGS) entry which is preliminary data.</text>
</comment>
<reference evidence="1" key="1">
    <citation type="submission" date="2023-04" db="EMBL/GenBank/DDBJ databases">
        <title>Ambrosiozyma monospora NBRC 10751.</title>
        <authorList>
            <person name="Ichikawa N."/>
            <person name="Sato H."/>
            <person name="Tonouchi N."/>
        </authorList>
    </citation>
    <scope>NUCLEOTIDE SEQUENCE</scope>
    <source>
        <strain evidence="1">NBRC 10751</strain>
    </source>
</reference>
<dbReference type="EMBL" id="BSXS01003562">
    <property type="protein sequence ID" value="GME81523.1"/>
    <property type="molecule type" value="Genomic_DNA"/>
</dbReference>
<keyword evidence="2" id="KW-1185">Reference proteome</keyword>
<organism evidence="1 2">
    <name type="scientific">Ambrosiozyma monospora</name>
    <name type="common">Yeast</name>
    <name type="synonym">Endomycopsis monosporus</name>
    <dbReference type="NCBI Taxonomy" id="43982"/>
    <lineage>
        <taxon>Eukaryota</taxon>
        <taxon>Fungi</taxon>
        <taxon>Dikarya</taxon>
        <taxon>Ascomycota</taxon>
        <taxon>Saccharomycotina</taxon>
        <taxon>Pichiomycetes</taxon>
        <taxon>Pichiales</taxon>
        <taxon>Pichiaceae</taxon>
        <taxon>Ambrosiozyma</taxon>
    </lineage>
</organism>
<sequence>MLFRQLDVIIVDQYSSGSQLQQQENRQVRYGSIEFNLFYKLLRRFDAKTNNAKNINDNSKGKNGKNTTFQMKTRSLILSDSITRNYSHYDKKLNMMLTRATKVRINAELLSKLSRSGLSSHATTIWFNYPESIKMIKSFANTNSTKFYGVLELIFKFDVWSCFESVDGFIDLLQLFPDLQNVNFERCSDNTIALHKLMLTQSSNSGKNLKGCGEDYRSITSKIGHWETYSDEFNNVVIDEATKFNVDELSIYTSWPQPHTIDLSPFEYVHDLHKLNLIGCGNVLGVLPIVAKLELCNMKLGGTSSGSSGQGLSLKRQFPGLCELKLTKCIIDRSVLECGLPLRLKSLSFNNCVSFDDEPLEIASTNLRSLYVKGTDVEFGGTGNDNLKFLDSLTLVYCGDLDLQKPNFQHLRSLCITGGELPKRFPLSLTDLKIICHEQSFGAVSDDNGSYNDSYDLYDTNNNKKLDQWYWYDKQKQKQQKFTIEFPKNLKSLELQFNETFEINLDSTNLCNLQQLESLSITLWYCNLTRNFSMIPRSLSSFILIYSKRIPDFEFRDSVEQTISMLEDLNWCNNVEWKQLCVVVDGSVVVIPKHWVDKNMTDFEDVVKMINLKGLGNGKKVGNCGNGLLDGYVEVYDNEQMVKSLVGSRF</sequence>
<evidence type="ECO:0000313" key="2">
    <source>
        <dbReference type="Proteomes" id="UP001165064"/>
    </source>
</evidence>
<name>A0ACB5T4N7_AMBMO</name>
<protein>
    <submittedName>
        <fullName evidence="1">Unnamed protein product</fullName>
    </submittedName>
</protein>
<dbReference type="Proteomes" id="UP001165064">
    <property type="component" value="Unassembled WGS sequence"/>
</dbReference>
<proteinExistence type="predicted"/>